<keyword evidence="2" id="KW-0963">Cytoplasm</keyword>
<evidence type="ECO:0000256" key="4">
    <source>
        <dbReference type="SAM" id="Coils"/>
    </source>
</evidence>
<evidence type="ECO:0000313" key="6">
    <source>
        <dbReference type="EMBL" id="KAF6312978.1"/>
    </source>
</evidence>
<comment type="caution">
    <text evidence="6">The sequence shown here is derived from an EMBL/GenBank/DDBJ whole genome shotgun (WGS) entry which is preliminary data.</text>
</comment>
<comment type="subcellular location">
    <subcellularLocation>
        <location evidence="1">Cytoplasm</location>
        <location evidence="1">Cytoskeleton</location>
        <location evidence="1">Spindle</location>
    </subcellularLocation>
</comment>
<keyword evidence="3" id="KW-0206">Cytoskeleton</keyword>
<protein>
    <submittedName>
        <fullName evidence="6">Kinesin family member 15</fullName>
    </submittedName>
</protein>
<dbReference type="AlphaFoldDB" id="A0A7J7UJF0"/>
<dbReference type="Pfam" id="PF15908">
    <property type="entry name" value="HMMR_C"/>
    <property type="match status" value="1"/>
</dbReference>
<feature type="domain" description="Hyaluronan-mediated motility receptor C-terminal" evidence="5">
    <location>
        <begin position="78"/>
        <end position="189"/>
    </location>
</feature>
<gene>
    <name evidence="6" type="ORF">mRhiFer1_007331</name>
</gene>
<sequence>MKEQLSEMENLRLEAEQLREKNWLLQGQLDDIKRQKDNREQNHPDNQQLKSEQEEIIKERLAKNKLLEEMLKVKADLEEAQHALQNKETDYLRMTEEVERTRTLESKAFQEKEQLRSKLEELYEEKERTFQEMEVLRKQVEYLAEENGKLVGHQNLHQKIQYVVRLKKENVRLAEEAEKLRAENIFLKEKKESF</sequence>
<reference evidence="6 7" key="1">
    <citation type="journal article" date="2020" name="Nature">
        <title>Six reference-quality genomes reveal evolution of bat adaptations.</title>
        <authorList>
            <person name="Jebb D."/>
            <person name="Huang Z."/>
            <person name="Pippel M."/>
            <person name="Hughes G.M."/>
            <person name="Lavrichenko K."/>
            <person name="Devanna P."/>
            <person name="Winkler S."/>
            <person name="Jermiin L.S."/>
            <person name="Skirmuntt E.C."/>
            <person name="Katzourakis A."/>
            <person name="Burkitt-Gray L."/>
            <person name="Ray D.A."/>
            <person name="Sullivan K.A.M."/>
            <person name="Roscito J.G."/>
            <person name="Kirilenko B.M."/>
            <person name="Davalos L.M."/>
            <person name="Corthals A.P."/>
            <person name="Power M.L."/>
            <person name="Jones G."/>
            <person name="Ransome R.D."/>
            <person name="Dechmann D.K.N."/>
            <person name="Locatelli A.G."/>
            <person name="Puechmaille S.J."/>
            <person name="Fedrigo O."/>
            <person name="Jarvis E.D."/>
            <person name="Hiller M."/>
            <person name="Vernes S.C."/>
            <person name="Myers E.W."/>
            <person name="Teeling E.C."/>
        </authorList>
    </citation>
    <scope>NUCLEOTIDE SEQUENCE [LARGE SCALE GENOMIC DNA]</scope>
    <source>
        <strain evidence="6">MRhiFer1</strain>
        <tissue evidence="6">Lung</tissue>
    </source>
</reference>
<keyword evidence="4" id="KW-0175">Coiled coil</keyword>
<dbReference type="InterPro" id="IPR031794">
    <property type="entry name" value="HMMR_C"/>
</dbReference>
<organism evidence="6 7">
    <name type="scientific">Rhinolophus ferrumequinum</name>
    <name type="common">Greater horseshoe bat</name>
    <dbReference type="NCBI Taxonomy" id="59479"/>
    <lineage>
        <taxon>Eukaryota</taxon>
        <taxon>Metazoa</taxon>
        <taxon>Chordata</taxon>
        <taxon>Craniata</taxon>
        <taxon>Vertebrata</taxon>
        <taxon>Euteleostomi</taxon>
        <taxon>Mammalia</taxon>
        <taxon>Eutheria</taxon>
        <taxon>Laurasiatheria</taxon>
        <taxon>Chiroptera</taxon>
        <taxon>Yinpterochiroptera</taxon>
        <taxon>Rhinolophoidea</taxon>
        <taxon>Rhinolophidae</taxon>
        <taxon>Rhinolophinae</taxon>
        <taxon>Rhinolophus</taxon>
    </lineage>
</organism>
<dbReference type="Proteomes" id="UP000585614">
    <property type="component" value="Unassembled WGS sequence"/>
</dbReference>
<evidence type="ECO:0000256" key="3">
    <source>
        <dbReference type="ARBA" id="ARBA00023212"/>
    </source>
</evidence>
<evidence type="ECO:0000256" key="1">
    <source>
        <dbReference type="ARBA" id="ARBA00004186"/>
    </source>
</evidence>
<accession>A0A7J7UJF0</accession>
<evidence type="ECO:0000313" key="7">
    <source>
        <dbReference type="Proteomes" id="UP000585614"/>
    </source>
</evidence>
<dbReference type="EMBL" id="JACAGC010000016">
    <property type="protein sequence ID" value="KAF6312978.1"/>
    <property type="molecule type" value="Genomic_DNA"/>
</dbReference>
<feature type="coiled-coil region" evidence="4">
    <location>
        <begin position="1"/>
        <end position="190"/>
    </location>
</feature>
<name>A0A7J7UJF0_RHIFE</name>
<proteinExistence type="predicted"/>
<evidence type="ECO:0000259" key="5">
    <source>
        <dbReference type="Pfam" id="PF15908"/>
    </source>
</evidence>
<dbReference type="GO" id="GO:0005819">
    <property type="term" value="C:spindle"/>
    <property type="evidence" value="ECO:0007669"/>
    <property type="project" value="UniProtKB-SubCell"/>
</dbReference>
<evidence type="ECO:0000256" key="2">
    <source>
        <dbReference type="ARBA" id="ARBA00022490"/>
    </source>
</evidence>